<accession>A0A6A5HFE6</accession>
<gene>
    <name evidence="8" type="ORF">GCK72_005704</name>
</gene>
<dbReference type="CTD" id="9797736"/>
<evidence type="ECO:0000313" key="8">
    <source>
        <dbReference type="EMBL" id="KAF1765751.1"/>
    </source>
</evidence>
<feature type="region of interest" description="Disordered" evidence="6">
    <location>
        <begin position="170"/>
        <end position="199"/>
    </location>
</feature>
<comment type="subcellular location">
    <subcellularLocation>
        <location evidence="1">Nucleus</location>
    </subcellularLocation>
</comment>
<evidence type="ECO:0000256" key="2">
    <source>
        <dbReference type="ARBA" id="ARBA00006726"/>
    </source>
</evidence>
<dbReference type="InterPro" id="IPR003175">
    <property type="entry name" value="CDI_dom"/>
</dbReference>
<dbReference type="PANTHER" id="PTHR10265:SF46">
    <property type="entry name" value="CYCLIN-DEPENDENT KINASE INHIBITOR 1"/>
    <property type="match status" value="1"/>
</dbReference>
<dbReference type="GO" id="GO:0004861">
    <property type="term" value="F:cyclin-dependent protein serine/threonine kinase inhibitor activity"/>
    <property type="evidence" value="ECO:0007669"/>
    <property type="project" value="InterPro"/>
</dbReference>
<dbReference type="InterPro" id="IPR044898">
    <property type="entry name" value="CDI_dom_sf"/>
</dbReference>
<dbReference type="Pfam" id="PF02234">
    <property type="entry name" value="CDI"/>
    <property type="match status" value="1"/>
</dbReference>
<evidence type="ECO:0000313" key="9">
    <source>
        <dbReference type="Proteomes" id="UP000483820"/>
    </source>
</evidence>
<dbReference type="Gene3D" id="4.10.365.10">
    <property type="entry name" value="p27"/>
    <property type="match status" value="1"/>
</dbReference>
<keyword evidence="5" id="KW-0131">Cell cycle</keyword>
<organism evidence="8 9">
    <name type="scientific">Caenorhabditis remanei</name>
    <name type="common">Caenorhabditis vulgaris</name>
    <dbReference type="NCBI Taxonomy" id="31234"/>
    <lineage>
        <taxon>Eukaryota</taxon>
        <taxon>Metazoa</taxon>
        <taxon>Ecdysozoa</taxon>
        <taxon>Nematoda</taxon>
        <taxon>Chromadorea</taxon>
        <taxon>Rhabditida</taxon>
        <taxon>Rhabditina</taxon>
        <taxon>Rhabditomorpha</taxon>
        <taxon>Rhabditoidea</taxon>
        <taxon>Rhabditidae</taxon>
        <taxon>Peloderinae</taxon>
        <taxon>Caenorhabditis</taxon>
    </lineage>
</organism>
<evidence type="ECO:0000256" key="5">
    <source>
        <dbReference type="ARBA" id="ARBA00023306"/>
    </source>
</evidence>
<feature type="compositionally biased region" description="Low complexity" evidence="6">
    <location>
        <begin position="105"/>
        <end position="116"/>
    </location>
</feature>
<protein>
    <recommendedName>
        <fullName evidence="7">Cyclin-dependent kinase inhibitor domain-containing protein</fullName>
    </recommendedName>
</protein>
<comment type="similarity">
    <text evidence="2">Belongs to the CDI family.</text>
</comment>
<comment type="caution">
    <text evidence="8">The sequence shown here is derived from an EMBL/GenBank/DDBJ whole genome shotgun (WGS) entry which is preliminary data.</text>
</comment>
<keyword evidence="3" id="KW-0649">Protein kinase inhibitor</keyword>
<dbReference type="KEGG" id="crq:GCK72_005704"/>
<evidence type="ECO:0000256" key="1">
    <source>
        <dbReference type="ARBA" id="ARBA00004123"/>
    </source>
</evidence>
<feature type="domain" description="Cyclin-dependent kinase inhibitor" evidence="7">
    <location>
        <begin position="21"/>
        <end position="70"/>
    </location>
</feature>
<reference evidence="8 9" key="1">
    <citation type="submission" date="2019-12" db="EMBL/GenBank/DDBJ databases">
        <title>Chromosome-level assembly of the Caenorhabditis remanei genome.</title>
        <authorList>
            <person name="Teterina A.A."/>
            <person name="Willis J.H."/>
            <person name="Phillips P.C."/>
        </authorList>
    </citation>
    <scope>NUCLEOTIDE SEQUENCE [LARGE SCALE GENOMIC DNA]</scope>
    <source>
        <strain evidence="8 9">PX506</strain>
        <tissue evidence="8">Whole organism</tissue>
    </source>
</reference>
<dbReference type="GO" id="GO:0005634">
    <property type="term" value="C:nucleus"/>
    <property type="evidence" value="ECO:0007669"/>
    <property type="project" value="UniProtKB-SubCell"/>
</dbReference>
<dbReference type="GO" id="GO:0051726">
    <property type="term" value="P:regulation of cell cycle"/>
    <property type="evidence" value="ECO:0007669"/>
    <property type="project" value="InterPro"/>
</dbReference>
<evidence type="ECO:0000256" key="4">
    <source>
        <dbReference type="ARBA" id="ARBA00023242"/>
    </source>
</evidence>
<evidence type="ECO:0000256" key="3">
    <source>
        <dbReference type="ARBA" id="ARBA00023013"/>
    </source>
</evidence>
<evidence type="ECO:0000259" key="7">
    <source>
        <dbReference type="Pfam" id="PF02234"/>
    </source>
</evidence>
<dbReference type="RefSeq" id="XP_003102532.2">
    <property type="nucleotide sequence ID" value="XM_003102484.2"/>
</dbReference>
<sequence>MPPASLILFPTATGMSSARRCLFGRPTPEQRSRTREWLDKACKRMREQESQKWGFDFEREQPLPSLQSDFIYDCLPANYVPDFYRAKFITVDTSMSTISTLDISSTTLTPLSSPSTSDKEDHSLLDHNSSFEDEEEPKKWQFREPPTPRKSPMKRVQKITDYMTVSRKKISLSPNKISPKNVIYSPKSRRPTVSTRSPY</sequence>
<proteinExistence type="inferred from homology"/>
<dbReference type="PANTHER" id="PTHR10265">
    <property type="entry name" value="CYCLIN-DEPENDENT KINASE INHIBITOR 1"/>
    <property type="match status" value="1"/>
</dbReference>
<dbReference type="Proteomes" id="UP000483820">
    <property type="component" value="Chromosome II"/>
</dbReference>
<evidence type="ECO:0000256" key="6">
    <source>
        <dbReference type="SAM" id="MobiDB-lite"/>
    </source>
</evidence>
<keyword evidence="4" id="KW-0539">Nucleus</keyword>
<feature type="region of interest" description="Disordered" evidence="6">
    <location>
        <begin position="105"/>
        <end position="158"/>
    </location>
</feature>
<dbReference type="EMBL" id="WUAV01000002">
    <property type="protein sequence ID" value="KAF1765751.1"/>
    <property type="molecule type" value="Genomic_DNA"/>
</dbReference>
<dbReference type="AlphaFoldDB" id="A0A6A5HFE6"/>
<name>A0A6A5HFE6_CAERE</name>
<dbReference type="GeneID" id="9797736"/>